<keyword evidence="6" id="KW-0336">GPI-anchor</keyword>
<reference evidence="20" key="1">
    <citation type="submission" date="2022-08" db="EMBL/GenBank/DDBJ databases">
        <authorList>
            <person name="Gutierrez-Valencia J."/>
        </authorList>
    </citation>
    <scope>NUCLEOTIDE SEQUENCE</scope>
</reference>
<comment type="similarity">
    <text evidence="3 17">Belongs to the glycosyl hydrolase 17 family.</text>
</comment>
<dbReference type="SMART" id="SM00768">
    <property type="entry name" value="X8"/>
    <property type="match status" value="1"/>
</dbReference>
<keyword evidence="21" id="KW-1185">Reference proteome</keyword>
<dbReference type="SUPFAM" id="SSF51445">
    <property type="entry name" value="(Trans)glycosidases"/>
    <property type="match status" value="1"/>
</dbReference>
<dbReference type="InterPro" id="IPR012946">
    <property type="entry name" value="X8"/>
</dbReference>
<sequence>MPPPPNLCFPFLFLLLTATISTKVQALGVSWGTTASHPLPPRKVVELLKSNNITKVRLFDSDPLVLEALSGSNIGVTVGIPNSMLKTLNSSKKAAESWVHDNVTRFFSTARTGARIEYRNVAVGDEPFHQMYGEQFHSVVIGAVINVQSALAKASLGSEIKVVVPLSSDSIQSESGLPSKAHFRPDLNKTMLELLTFLDKHHSPFFVTISPFLSFLQDKNVSLDFALFKETARPRNDTHSRTYRNSFDLTHDNAVAALSAAGFPGMPIVVARVGWPTDGAANASSQTAEIFMKALMQRLHAKSGTALRPQNPPSEIFIFSLFDENQRSIASGGFERHWGVFTFDGQAKYRIDFGQGSSKDLVNAQEVDYLPSKWCVVDNNKDVSNASARVLDACSAADCSALSPGGSCSNLSWPGNASYAFNNYYQQHDQARDSCDFGGLGLITTVDPSIGSCRFWIELDTSEAGSHSRVCLFWLLILLITVLV</sequence>
<dbReference type="GO" id="GO:0006952">
    <property type="term" value="P:defense response"/>
    <property type="evidence" value="ECO:0007669"/>
    <property type="project" value="UniProtKB-KW"/>
</dbReference>
<gene>
    <name evidence="20" type="ORF">LITE_LOCUS3315</name>
</gene>
<keyword evidence="11" id="KW-1015">Disulfide bond</keyword>
<dbReference type="Pfam" id="PF00332">
    <property type="entry name" value="Glyco_hydro_17"/>
    <property type="match status" value="1"/>
</dbReference>
<evidence type="ECO:0000256" key="5">
    <source>
        <dbReference type="ARBA" id="ARBA00022475"/>
    </source>
</evidence>
<dbReference type="FunFam" id="1.20.58.1040:FF:000002">
    <property type="entry name" value="Glucan endo-1,3-beta-glucosidase 8"/>
    <property type="match status" value="1"/>
</dbReference>
<keyword evidence="7 18" id="KW-0732">Signal</keyword>
<evidence type="ECO:0000256" key="2">
    <source>
        <dbReference type="ARBA" id="ARBA00004609"/>
    </source>
</evidence>
<dbReference type="GO" id="GO:0098552">
    <property type="term" value="C:side of membrane"/>
    <property type="evidence" value="ECO:0007669"/>
    <property type="project" value="UniProtKB-KW"/>
</dbReference>
<dbReference type="EC" id="3.2.1.39" evidence="4"/>
<keyword evidence="5" id="KW-1003">Cell membrane</keyword>
<keyword evidence="12" id="KW-0325">Glycoprotein</keyword>
<dbReference type="FunFam" id="3.20.20.80:FF:000008">
    <property type="entry name" value="Glucan endo-1,3-beta-glucosidase 5"/>
    <property type="match status" value="1"/>
</dbReference>
<evidence type="ECO:0000256" key="12">
    <source>
        <dbReference type="ARBA" id="ARBA00023180"/>
    </source>
</evidence>
<dbReference type="Pfam" id="PF07983">
    <property type="entry name" value="X8"/>
    <property type="match status" value="1"/>
</dbReference>
<dbReference type="Gene3D" id="3.20.20.80">
    <property type="entry name" value="Glycosidases"/>
    <property type="match status" value="1"/>
</dbReference>
<evidence type="ECO:0000256" key="7">
    <source>
        <dbReference type="ARBA" id="ARBA00022729"/>
    </source>
</evidence>
<organism evidence="20 21">
    <name type="scientific">Linum tenue</name>
    <dbReference type="NCBI Taxonomy" id="586396"/>
    <lineage>
        <taxon>Eukaryota</taxon>
        <taxon>Viridiplantae</taxon>
        <taxon>Streptophyta</taxon>
        <taxon>Embryophyta</taxon>
        <taxon>Tracheophyta</taxon>
        <taxon>Spermatophyta</taxon>
        <taxon>Magnoliopsida</taxon>
        <taxon>eudicotyledons</taxon>
        <taxon>Gunneridae</taxon>
        <taxon>Pentapetalae</taxon>
        <taxon>rosids</taxon>
        <taxon>fabids</taxon>
        <taxon>Malpighiales</taxon>
        <taxon>Linaceae</taxon>
        <taxon>Linum</taxon>
    </lineage>
</organism>
<dbReference type="Gene3D" id="1.20.58.1040">
    <property type="match status" value="1"/>
</dbReference>
<evidence type="ECO:0000256" key="13">
    <source>
        <dbReference type="ARBA" id="ARBA00023288"/>
    </source>
</evidence>
<dbReference type="GO" id="GO:0042973">
    <property type="term" value="F:glucan endo-1,3-beta-D-glucosidase activity"/>
    <property type="evidence" value="ECO:0007669"/>
    <property type="project" value="UniProtKB-EC"/>
</dbReference>
<evidence type="ECO:0000256" key="8">
    <source>
        <dbReference type="ARBA" id="ARBA00022801"/>
    </source>
</evidence>
<evidence type="ECO:0000256" key="15">
    <source>
        <dbReference type="ARBA" id="ARBA00033335"/>
    </source>
</evidence>
<evidence type="ECO:0000256" key="9">
    <source>
        <dbReference type="ARBA" id="ARBA00022821"/>
    </source>
</evidence>
<accession>A0AAV0H954</accession>
<evidence type="ECO:0000256" key="11">
    <source>
        <dbReference type="ARBA" id="ARBA00023157"/>
    </source>
</evidence>
<evidence type="ECO:0000256" key="6">
    <source>
        <dbReference type="ARBA" id="ARBA00022622"/>
    </source>
</evidence>
<evidence type="ECO:0000313" key="20">
    <source>
        <dbReference type="EMBL" id="CAI0381820.1"/>
    </source>
</evidence>
<dbReference type="InterPro" id="IPR017853">
    <property type="entry name" value="GH"/>
</dbReference>
<feature type="domain" description="X8" evidence="19">
    <location>
        <begin position="373"/>
        <end position="455"/>
    </location>
</feature>
<dbReference type="Proteomes" id="UP001154282">
    <property type="component" value="Unassembled WGS sequence"/>
</dbReference>
<keyword evidence="13" id="KW-0449">Lipoprotein</keyword>
<feature type="chain" id="PRO_5043695631" description="glucan endo-1,3-beta-D-glucosidase" evidence="18">
    <location>
        <begin position="27"/>
        <end position="484"/>
    </location>
</feature>
<evidence type="ECO:0000256" key="1">
    <source>
        <dbReference type="ARBA" id="ARBA00000382"/>
    </source>
</evidence>
<comment type="catalytic activity">
    <reaction evidence="1">
        <text>Hydrolysis of (1-&gt;3)-beta-D-glucosidic linkages in (1-&gt;3)-beta-D-glucans.</text>
        <dbReference type="EC" id="3.2.1.39"/>
    </reaction>
</comment>
<dbReference type="PANTHER" id="PTHR32227">
    <property type="entry name" value="GLUCAN ENDO-1,3-BETA-GLUCOSIDASE BG1-RELATED-RELATED"/>
    <property type="match status" value="1"/>
</dbReference>
<evidence type="ECO:0000259" key="19">
    <source>
        <dbReference type="SMART" id="SM00768"/>
    </source>
</evidence>
<evidence type="ECO:0000256" key="16">
    <source>
        <dbReference type="ARBA" id="ARBA00033417"/>
    </source>
</evidence>
<name>A0AAV0H954_9ROSI</name>
<keyword evidence="10" id="KW-0472">Membrane</keyword>
<dbReference type="EMBL" id="CAMGYJ010000002">
    <property type="protein sequence ID" value="CAI0381820.1"/>
    <property type="molecule type" value="Genomic_DNA"/>
</dbReference>
<comment type="subcellular location">
    <subcellularLocation>
        <location evidence="2">Cell membrane</location>
        <topology evidence="2">Lipid-anchor</topology>
        <topology evidence="2">GPI-anchor</topology>
    </subcellularLocation>
</comment>
<evidence type="ECO:0000256" key="17">
    <source>
        <dbReference type="RuleBase" id="RU004335"/>
    </source>
</evidence>
<dbReference type="AlphaFoldDB" id="A0AAV0H954"/>
<evidence type="ECO:0000313" key="21">
    <source>
        <dbReference type="Proteomes" id="UP001154282"/>
    </source>
</evidence>
<feature type="signal peptide" evidence="18">
    <location>
        <begin position="1"/>
        <end position="26"/>
    </location>
</feature>
<proteinExistence type="inferred from homology"/>
<keyword evidence="8" id="KW-0378">Hydrolase</keyword>
<dbReference type="GO" id="GO:0005886">
    <property type="term" value="C:plasma membrane"/>
    <property type="evidence" value="ECO:0007669"/>
    <property type="project" value="UniProtKB-SubCell"/>
</dbReference>
<evidence type="ECO:0000256" key="18">
    <source>
        <dbReference type="SAM" id="SignalP"/>
    </source>
</evidence>
<evidence type="ECO:0000256" key="3">
    <source>
        <dbReference type="ARBA" id="ARBA00008773"/>
    </source>
</evidence>
<comment type="caution">
    <text evidence="20">The sequence shown here is derived from an EMBL/GenBank/DDBJ whole genome shotgun (WGS) entry which is preliminary data.</text>
</comment>
<dbReference type="GO" id="GO:0005975">
    <property type="term" value="P:carbohydrate metabolic process"/>
    <property type="evidence" value="ECO:0007669"/>
    <property type="project" value="InterPro"/>
</dbReference>
<evidence type="ECO:0000256" key="14">
    <source>
        <dbReference type="ARBA" id="ARBA00023295"/>
    </source>
</evidence>
<dbReference type="InterPro" id="IPR044965">
    <property type="entry name" value="Glyco_hydro_17_plant"/>
</dbReference>
<keyword evidence="9" id="KW-0611">Plant defense</keyword>
<evidence type="ECO:0000256" key="4">
    <source>
        <dbReference type="ARBA" id="ARBA00012780"/>
    </source>
</evidence>
<keyword evidence="14" id="KW-0326">Glycosidase</keyword>
<evidence type="ECO:0000256" key="10">
    <source>
        <dbReference type="ARBA" id="ARBA00023136"/>
    </source>
</evidence>
<protein>
    <recommendedName>
        <fullName evidence="4">glucan endo-1,3-beta-D-glucosidase</fullName>
        <ecNumber evidence="4">3.2.1.39</ecNumber>
    </recommendedName>
    <alternativeName>
        <fullName evidence="15">(1-&gt;3)-beta-glucan endohydrolase</fullName>
    </alternativeName>
    <alternativeName>
        <fullName evidence="16">Beta-1,3-endoglucanase</fullName>
    </alternativeName>
</protein>
<dbReference type="InterPro" id="IPR000490">
    <property type="entry name" value="Glyco_hydro_17"/>
</dbReference>